<accession>A0A127PFZ6</accession>
<gene>
    <name evidence="1" type="ORF">CFter6_4124</name>
</gene>
<evidence type="ECO:0000313" key="2">
    <source>
        <dbReference type="Proteomes" id="UP000072421"/>
    </source>
</evidence>
<evidence type="ECO:0000313" key="1">
    <source>
        <dbReference type="EMBL" id="AMO96730.1"/>
    </source>
</evidence>
<dbReference type="Proteomes" id="UP000072421">
    <property type="component" value="Chromosome"/>
</dbReference>
<dbReference type="AlphaFoldDB" id="A0A127PFZ6"/>
<sequence>MRFSYVLDLYAFFICAHCRASSAAEIAPDAAWLRQHRGAAKFHF</sequence>
<dbReference type="PATRIC" id="fig|158899.10.peg.4089"/>
<reference evidence="1 2" key="1">
    <citation type="submission" date="2015-11" db="EMBL/GenBank/DDBJ databases">
        <title>Exploring the genomic traits of fungus-feeding bacterial genus Collimonas.</title>
        <authorList>
            <person name="Song C."/>
            <person name="Schmidt R."/>
            <person name="de Jager V."/>
            <person name="Krzyzanowska D."/>
            <person name="Jongedijk E."/>
            <person name="Cankar K."/>
            <person name="Beekwilder J."/>
            <person name="van Veen A."/>
            <person name="de Boer W."/>
            <person name="van Veen J.A."/>
            <person name="Garbeva P."/>
        </authorList>
    </citation>
    <scope>NUCLEOTIDE SEQUENCE [LARGE SCALE GENOMIC DNA]</scope>
    <source>
        <strain evidence="1 2">Ter6</strain>
    </source>
</reference>
<name>A0A127PFZ6_9BURK</name>
<dbReference type="EMBL" id="CP013232">
    <property type="protein sequence ID" value="AMO96730.1"/>
    <property type="molecule type" value="Genomic_DNA"/>
</dbReference>
<proteinExistence type="predicted"/>
<protein>
    <submittedName>
        <fullName evidence="1">Uncharacterized protein</fullName>
    </submittedName>
</protein>
<organism evidence="1">
    <name type="scientific">Collimonas fungivorans</name>
    <dbReference type="NCBI Taxonomy" id="158899"/>
    <lineage>
        <taxon>Bacteria</taxon>
        <taxon>Pseudomonadati</taxon>
        <taxon>Pseudomonadota</taxon>
        <taxon>Betaproteobacteria</taxon>
        <taxon>Burkholderiales</taxon>
        <taxon>Oxalobacteraceae</taxon>
        <taxon>Collimonas</taxon>
    </lineage>
</organism>